<dbReference type="InterPro" id="IPR004875">
    <property type="entry name" value="DDE_SF_endonuclease_dom"/>
</dbReference>
<sequence>MPTKLLCFTKISQLQCLHLRVINAMAVNLARNTPKYLMLPTERDRKSTIVADREIKIFMLFGEAGYFHILTEGSQTVNKIGETQIMLILDNALPTPLIFLPPNTTSKLQPMDQGITNNFNLLYKKEVVRLILFSIEQTSQQPDINILCTMQIASKTWFDVKPTTIPNCFRKME</sequence>
<evidence type="ECO:0000259" key="1">
    <source>
        <dbReference type="Pfam" id="PF03184"/>
    </source>
</evidence>
<evidence type="ECO:0000313" key="3">
    <source>
        <dbReference type="Proteomes" id="UP001159363"/>
    </source>
</evidence>
<dbReference type="EMBL" id="JARBHB010000004">
    <property type="protein sequence ID" value="KAJ8887144.1"/>
    <property type="molecule type" value="Genomic_DNA"/>
</dbReference>
<gene>
    <name evidence="2" type="ORF">PR048_013359</name>
</gene>
<comment type="caution">
    <text evidence="2">The sequence shown here is derived from an EMBL/GenBank/DDBJ whole genome shotgun (WGS) entry which is preliminary data.</text>
</comment>
<accession>A0ABQ9HRY3</accession>
<protein>
    <recommendedName>
        <fullName evidence="1">DDE-1 domain-containing protein</fullName>
    </recommendedName>
</protein>
<dbReference type="Proteomes" id="UP001159363">
    <property type="component" value="Chromosome X"/>
</dbReference>
<name>A0ABQ9HRY3_9NEOP</name>
<reference evidence="2 3" key="1">
    <citation type="submission" date="2023-02" db="EMBL/GenBank/DDBJ databases">
        <title>LHISI_Scaffold_Assembly.</title>
        <authorList>
            <person name="Stuart O.P."/>
            <person name="Cleave R."/>
            <person name="Magrath M.J.L."/>
            <person name="Mikheyev A.S."/>
        </authorList>
    </citation>
    <scope>NUCLEOTIDE SEQUENCE [LARGE SCALE GENOMIC DNA]</scope>
    <source>
        <strain evidence="2">Daus_M_001</strain>
        <tissue evidence="2">Leg muscle</tissue>
    </source>
</reference>
<organism evidence="2 3">
    <name type="scientific">Dryococelus australis</name>
    <dbReference type="NCBI Taxonomy" id="614101"/>
    <lineage>
        <taxon>Eukaryota</taxon>
        <taxon>Metazoa</taxon>
        <taxon>Ecdysozoa</taxon>
        <taxon>Arthropoda</taxon>
        <taxon>Hexapoda</taxon>
        <taxon>Insecta</taxon>
        <taxon>Pterygota</taxon>
        <taxon>Neoptera</taxon>
        <taxon>Polyneoptera</taxon>
        <taxon>Phasmatodea</taxon>
        <taxon>Verophasmatodea</taxon>
        <taxon>Anareolatae</taxon>
        <taxon>Phasmatidae</taxon>
        <taxon>Eurycanthinae</taxon>
        <taxon>Dryococelus</taxon>
    </lineage>
</organism>
<proteinExistence type="predicted"/>
<keyword evidence="3" id="KW-1185">Reference proteome</keyword>
<dbReference type="Pfam" id="PF03184">
    <property type="entry name" value="DDE_1"/>
    <property type="match status" value="1"/>
</dbReference>
<feature type="domain" description="DDE-1" evidence="1">
    <location>
        <begin position="95"/>
        <end position="169"/>
    </location>
</feature>
<evidence type="ECO:0000313" key="2">
    <source>
        <dbReference type="EMBL" id="KAJ8887144.1"/>
    </source>
</evidence>